<dbReference type="AlphaFoldDB" id="A0A915IM09"/>
<organism evidence="1 2">
    <name type="scientific">Romanomermis culicivorax</name>
    <name type="common">Nematode worm</name>
    <dbReference type="NCBI Taxonomy" id="13658"/>
    <lineage>
        <taxon>Eukaryota</taxon>
        <taxon>Metazoa</taxon>
        <taxon>Ecdysozoa</taxon>
        <taxon>Nematoda</taxon>
        <taxon>Enoplea</taxon>
        <taxon>Dorylaimia</taxon>
        <taxon>Mermithida</taxon>
        <taxon>Mermithoidea</taxon>
        <taxon>Mermithidae</taxon>
        <taxon>Romanomermis</taxon>
    </lineage>
</organism>
<evidence type="ECO:0000313" key="2">
    <source>
        <dbReference type="WBParaSite" id="nRc.2.0.1.t14899-RA"/>
    </source>
</evidence>
<evidence type="ECO:0000313" key="1">
    <source>
        <dbReference type="Proteomes" id="UP000887565"/>
    </source>
</evidence>
<name>A0A915IM09_ROMCU</name>
<proteinExistence type="predicted"/>
<accession>A0A915IM09</accession>
<sequence length="79" mass="8930">MIQLQSVLKKCLKNSQIGLRTQKHANDKPPEFDLSIQRSVRSHMMMVVVVVVIQGYRGQRSLKSALLHGALHARPDVQI</sequence>
<keyword evidence="1" id="KW-1185">Reference proteome</keyword>
<reference evidence="2" key="1">
    <citation type="submission" date="2022-11" db="UniProtKB">
        <authorList>
            <consortium name="WormBaseParasite"/>
        </authorList>
    </citation>
    <scope>IDENTIFICATION</scope>
</reference>
<dbReference type="WBParaSite" id="nRc.2.0.1.t14899-RA">
    <property type="protein sequence ID" value="nRc.2.0.1.t14899-RA"/>
    <property type="gene ID" value="nRc.2.0.1.g14899"/>
</dbReference>
<protein>
    <submittedName>
        <fullName evidence="2">Uncharacterized protein</fullName>
    </submittedName>
</protein>
<dbReference type="Proteomes" id="UP000887565">
    <property type="component" value="Unplaced"/>
</dbReference>